<keyword evidence="2" id="KW-0808">Transferase</keyword>
<evidence type="ECO:0000259" key="1">
    <source>
        <dbReference type="Pfam" id="PF14529"/>
    </source>
</evidence>
<dbReference type="EMBL" id="LBMM01006651">
    <property type="protein sequence ID" value="KMQ90428.1"/>
    <property type="molecule type" value="Genomic_DNA"/>
</dbReference>
<dbReference type="OrthoDB" id="2304183at2759"/>
<dbReference type="SUPFAM" id="SSF56219">
    <property type="entry name" value="DNase I-like"/>
    <property type="match status" value="1"/>
</dbReference>
<dbReference type="GO" id="GO:0003964">
    <property type="term" value="F:RNA-directed DNA polymerase activity"/>
    <property type="evidence" value="ECO:0007669"/>
    <property type="project" value="UniProtKB-KW"/>
</dbReference>
<keyword evidence="2" id="KW-0695">RNA-directed DNA polymerase</keyword>
<dbReference type="PANTHER" id="PTHR36688">
    <property type="entry name" value="ENDO/EXONUCLEASE/PHOSPHATASE DOMAIN-CONTAINING PROTEIN"/>
    <property type="match status" value="1"/>
</dbReference>
<dbReference type="InterPro" id="IPR036691">
    <property type="entry name" value="Endo/exonu/phosph_ase_sf"/>
</dbReference>
<dbReference type="InterPro" id="IPR005135">
    <property type="entry name" value="Endo/exonuclease/phosphatase"/>
</dbReference>
<dbReference type="Pfam" id="PF14529">
    <property type="entry name" value="Exo_endo_phos_2"/>
    <property type="match status" value="1"/>
</dbReference>
<keyword evidence="3" id="KW-1185">Reference proteome</keyword>
<dbReference type="PaxDb" id="67767-A0A0J7KJ22"/>
<protein>
    <submittedName>
        <fullName evidence="2">Rna-directed dna polymerase from mobile element jockey</fullName>
    </submittedName>
</protein>
<feature type="domain" description="Endonuclease/exonuclease/phosphatase" evidence="1">
    <location>
        <begin position="75"/>
        <end position="176"/>
    </location>
</feature>
<keyword evidence="2" id="KW-0548">Nucleotidyltransferase</keyword>
<dbReference type="InterPro" id="IPR052560">
    <property type="entry name" value="RdDP_mobile_element"/>
</dbReference>
<dbReference type="Gene3D" id="3.60.10.10">
    <property type="entry name" value="Endonuclease/exonuclease/phosphatase"/>
    <property type="match status" value="1"/>
</dbReference>
<name>A0A0J7KJ22_LASNI</name>
<evidence type="ECO:0000313" key="3">
    <source>
        <dbReference type="Proteomes" id="UP000036403"/>
    </source>
</evidence>
<sequence>MHKSSDYYKQFNVQAQEITKTNKGLLLRDSGSRSNSREDDAMNVSSLNTGISIHSASSADHRDHTATVNLLPEDIHLLQELCHNRRQFFKAHTIIVGDFNSLNTSWNCSHTDRNGALLAEVCYDMDLHVINDTLSRIDSPGQRSSNLDLILASFDLADSLGYNQVRDTWGSDYHPIEFFTSFTPKPYKKMTNRLSTKKTDWSKYVEIMRNKWTKYADLEDTLLSTDHLLVYESLTEDMRDAVMSASKNDSFVSSQSFPSESQSGTPKHWGNPVECLTYVWNKMRILKRSFRTIDWNKWQNKDRRQAIYKTIEEISPNWEVLKALKNIKKNSSPGMDCIEYKMLKLLPLDYIAIITYIFNKIFSSGKAPSEWSENQVIFIDKKYKERWIEHNDKLNRKQNGFRRGKSCAENLIELTSFIRSGFFREKSTLAAFLDISSAYDNVLHGVLVDKLISVQCPHRIV</sequence>
<dbReference type="PANTHER" id="PTHR36688:SF1">
    <property type="entry name" value="ENDONUCLEASE_EXONUCLEASE_PHOSPHATASE DOMAIN-CONTAINING PROTEIN"/>
    <property type="match status" value="1"/>
</dbReference>
<dbReference type="AlphaFoldDB" id="A0A0J7KJ22"/>
<accession>A0A0J7KJ22</accession>
<comment type="caution">
    <text evidence="2">The sequence shown here is derived from an EMBL/GenBank/DDBJ whole genome shotgun (WGS) entry which is preliminary data.</text>
</comment>
<evidence type="ECO:0000313" key="2">
    <source>
        <dbReference type="EMBL" id="KMQ90428.1"/>
    </source>
</evidence>
<dbReference type="Proteomes" id="UP000036403">
    <property type="component" value="Unassembled WGS sequence"/>
</dbReference>
<reference evidence="2 3" key="1">
    <citation type="submission" date="2015-04" db="EMBL/GenBank/DDBJ databases">
        <title>Lasius niger genome sequencing.</title>
        <authorList>
            <person name="Konorov E.A."/>
            <person name="Nikitin M.A."/>
            <person name="Kirill M.V."/>
            <person name="Chang P."/>
        </authorList>
    </citation>
    <scope>NUCLEOTIDE SEQUENCE [LARGE SCALE GENOMIC DNA]</scope>
    <source>
        <tissue evidence="2">Whole</tissue>
    </source>
</reference>
<proteinExistence type="predicted"/>
<gene>
    <name evidence="2" type="ORF">RF55_9820</name>
</gene>
<organism evidence="2 3">
    <name type="scientific">Lasius niger</name>
    <name type="common">Black garden ant</name>
    <dbReference type="NCBI Taxonomy" id="67767"/>
    <lineage>
        <taxon>Eukaryota</taxon>
        <taxon>Metazoa</taxon>
        <taxon>Ecdysozoa</taxon>
        <taxon>Arthropoda</taxon>
        <taxon>Hexapoda</taxon>
        <taxon>Insecta</taxon>
        <taxon>Pterygota</taxon>
        <taxon>Neoptera</taxon>
        <taxon>Endopterygota</taxon>
        <taxon>Hymenoptera</taxon>
        <taxon>Apocrita</taxon>
        <taxon>Aculeata</taxon>
        <taxon>Formicoidea</taxon>
        <taxon>Formicidae</taxon>
        <taxon>Formicinae</taxon>
        <taxon>Lasius</taxon>
        <taxon>Lasius</taxon>
    </lineage>
</organism>